<feature type="repeat" description="ANK" evidence="3">
    <location>
        <begin position="736"/>
        <end position="762"/>
    </location>
</feature>
<dbReference type="PANTHER" id="PTHR24198">
    <property type="entry name" value="ANKYRIN REPEAT AND PROTEIN KINASE DOMAIN-CONTAINING PROTEIN"/>
    <property type="match status" value="1"/>
</dbReference>
<dbReference type="InterPro" id="IPR000719">
    <property type="entry name" value="Prot_kinase_dom"/>
</dbReference>
<dbReference type="Gene3D" id="1.10.510.10">
    <property type="entry name" value="Transferase(Phosphotransferase) domain 1"/>
    <property type="match status" value="1"/>
</dbReference>
<dbReference type="PROSITE" id="PS00108">
    <property type="entry name" value="PROTEIN_KINASE_ST"/>
    <property type="match status" value="1"/>
</dbReference>
<dbReference type="InterPro" id="IPR011009">
    <property type="entry name" value="Kinase-like_dom_sf"/>
</dbReference>
<evidence type="ECO:0000313" key="5">
    <source>
        <dbReference type="EMBL" id="KAK6527712.1"/>
    </source>
</evidence>
<sequence>MDSLIQETNSLVISTELVHPISENGPDDAPISQRDAFDISTHTRSILISQSQDSLLDYDFVAFTDCIMDQAIRSLGTLEFLSNSIADTGLCEEVGAGRSFVVRRASVHHSSVNNFGSGAALKTLRASHFADPREKALSYRSLIQEIKILRHHKIKGHPSFLDCWNVWWGVDIEHPGLLHPTIRGEFAYLGTLSNFLQLGQFNITYQVIRQLILDVAYGLWALHRSSIAHGDLKPDNILVTLRPCGHGRTSGSSCFAIAKLSDFGFSIDTNSGPEYQYLVGYTPLFAAPEATTRLQRTEICATDIYSFGLTIWSAINKGRNILELLPSKSGNLEKDYEIFDDLKISGKLCDEIQRQIGSFDRPPKVISEICDMIQCTLQNNPNRRDLLPIILMLNVGVECPKAEVNLSELDPDIYQELPQKTIFPLGGALINGNSTFLSQVRTQLRDDLERLALRRQPSKTPRYIDAKSWRFSRIHANRESQAAFACANIRVGGFFGCERSLPEAFKWLLISANHGFVLAKAVASIVGQQWDIGALGDYDKEWLYEAASNGCLPALKNLKAHGDVRFDACYQESCTEFWVQSYEIPEDMVRLLMDNQKRKDDWAGLLYSTVVIGQFETTWLHGAVMAGNLELVRYLVEENEYSVSWPNSRLETPFLLACRSRHWNIATYLLFSGADPATVDINNRGALHWLALSLPEDREAILLAEICINSGAKIHQMADPEDLVDADTSCFIHRQTYGTPLHQAISAENIGIVKLLLTAGASPLVDISFSIEVHSSPLGLAVKLRMPEIVKLLLNSIQAFIGCDRAKIGLMYSTDRPTKAPLIGLAFEESNLPVLSHYYHAPYHDDLLIETLDLLLDYGFQMNGTGVSGAIQTVMISSREIRAMEYLCKRGFQVSLATSMRIHEPSEYPEKGDQVPGESPMLADDREIFDILDRYGNVVLAYSGPNNMGILSYCPNNATYFTRKLLESGANPNISFATNSAITGLFRVLMRHQFDVAEILIDYGADINFYPEDLSNLLSGSMLAIFLRYRGPSLYTYKILNYLLTHSKANVGFIINPLSNLTIWHTFAEAPIRGSEDPLYTAKIFQLLLRFFPGDAKINAEFYDLGITALHFAVRQAKPILVKLLLEAGANPDFKKVNEAVSRSDMEYMLEDGAMSTLDEIWGILAMQYYSPREIAKYEFFDNRDDARKYIVKDIECYERRKKDVRSIFGFD</sequence>
<evidence type="ECO:0000259" key="4">
    <source>
        <dbReference type="PROSITE" id="PS50011"/>
    </source>
</evidence>
<dbReference type="Gene3D" id="1.25.40.20">
    <property type="entry name" value="Ankyrin repeat-containing domain"/>
    <property type="match status" value="4"/>
</dbReference>
<evidence type="ECO:0000313" key="6">
    <source>
        <dbReference type="Proteomes" id="UP001365542"/>
    </source>
</evidence>
<gene>
    <name evidence="5" type="ORF">TWF694_004692</name>
</gene>
<dbReference type="SMART" id="SM00220">
    <property type="entry name" value="S_TKc"/>
    <property type="match status" value="1"/>
</dbReference>
<dbReference type="SMART" id="SM00248">
    <property type="entry name" value="ANK"/>
    <property type="match status" value="7"/>
</dbReference>
<feature type="domain" description="Protein kinase" evidence="4">
    <location>
        <begin position="88"/>
        <end position="397"/>
    </location>
</feature>
<dbReference type="InterPro" id="IPR036770">
    <property type="entry name" value="Ankyrin_rpt-contain_sf"/>
</dbReference>
<feature type="repeat" description="ANK" evidence="3">
    <location>
        <begin position="1105"/>
        <end position="1137"/>
    </location>
</feature>
<evidence type="ECO:0000256" key="3">
    <source>
        <dbReference type="PROSITE-ProRule" id="PRU00023"/>
    </source>
</evidence>
<dbReference type="InterPro" id="IPR008271">
    <property type="entry name" value="Ser/Thr_kinase_AS"/>
</dbReference>
<accession>A0AAV9WW21</accession>
<protein>
    <recommendedName>
        <fullName evidence="4">Protein kinase domain-containing protein</fullName>
    </recommendedName>
</protein>
<organism evidence="5 6">
    <name type="scientific">Orbilia ellipsospora</name>
    <dbReference type="NCBI Taxonomy" id="2528407"/>
    <lineage>
        <taxon>Eukaryota</taxon>
        <taxon>Fungi</taxon>
        <taxon>Dikarya</taxon>
        <taxon>Ascomycota</taxon>
        <taxon>Pezizomycotina</taxon>
        <taxon>Orbiliomycetes</taxon>
        <taxon>Orbiliales</taxon>
        <taxon>Orbiliaceae</taxon>
        <taxon>Orbilia</taxon>
    </lineage>
</organism>
<keyword evidence="2 3" id="KW-0040">ANK repeat</keyword>
<evidence type="ECO:0000256" key="2">
    <source>
        <dbReference type="ARBA" id="ARBA00023043"/>
    </source>
</evidence>
<dbReference type="PROSITE" id="PS50088">
    <property type="entry name" value="ANK_REPEAT"/>
    <property type="match status" value="2"/>
</dbReference>
<dbReference type="PROSITE" id="PS50297">
    <property type="entry name" value="ANK_REP_REGION"/>
    <property type="match status" value="2"/>
</dbReference>
<dbReference type="SUPFAM" id="SSF48403">
    <property type="entry name" value="Ankyrin repeat"/>
    <property type="match status" value="1"/>
</dbReference>
<dbReference type="Pfam" id="PF00069">
    <property type="entry name" value="Pkinase"/>
    <property type="match status" value="1"/>
</dbReference>
<keyword evidence="6" id="KW-1185">Reference proteome</keyword>
<keyword evidence="1" id="KW-0677">Repeat</keyword>
<reference evidence="5 6" key="1">
    <citation type="submission" date="2019-10" db="EMBL/GenBank/DDBJ databases">
        <authorList>
            <person name="Palmer J.M."/>
        </authorList>
    </citation>
    <scope>NUCLEOTIDE SEQUENCE [LARGE SCALE GENOMIC DNA]</scope>
    <source>
        <strain evidence="5 6">TWF694</strain>
    </source>
</reference>
<proteinExistence type="predicted"/>
<comment type="caution">
    <text evidence="5">The sequence shown here is derived from an EMBL/GenBank/DDBJ whole genome shotgun (WGS) entry which is preliminary data.</text>
</comment>
<dbReference type="GO" id="GO:0004672">
    <property type="term" value="F:protein kinase activity"/>
    <property type="evidence" value="ECO:0007669"/>
    <property type="project" value="InterPro"/>
</dbReference>
<dbReference type="InterPro" id="IPR002110">
    <property type="entry name" value="Ankyrin_rpt"/>
</dbReference>
<dbReference type="Pfam" id="PF12796">
    <property type="entry name" value="Ank_2"/>
    <property type="match status" value="1"/>
</dbReference>
<dbReference type="PANTHER" id="PTHR24198:SF165">
    <property type="entry name" value="ANKYRIN REPEAT-CONTAINING PROTEIN-RELATED"/>
    <property type="match status" value="1"/>
</dbReference>
<dbReference type="Pfam" id="PF00023">
    <property type="entry name" value="Ank"/>
    <property type="match status" value="2"/>
</dbReference>
<dbReference type="EMBL" id="JAVHJO010000015">
    <property type="protein sequence ID" value="KAK6527712.1"/>
    <property type="molecule type" value="Genomic_DNA"/>
</dbReference>
<dbReference type="PROSITE" id="PS50011">
    <property type="entry name" value="PROTEIN_KINASE_DOM"/>
    <property type="match status" value="1"/>
</dbReference>
<name>A0AAV9WW21_9PEZI</name>
<dbReference type="AlphaFoldDB" id="A0AAV9WW21"/>
<dbReference type="Proteomes" id="UP001365542">
    <property type="component" value="Unassembled WGS sequence"/>
</dbReference>
<dbReference type="GO" id="GO:0005524">
    <property type="term" value="F:ATP binding"/>
    <property type="evidence" value="ECO:0007669"/>
    <property type="project" value="InterPro"/>
</dbReference>
<dbReference type="SUPFAM" id="SSF56112">
    <property type="entry name" value="Protein kinase-like (PK-like)"/>
    <property type="match status" value="1"/>
</dbReference>
<evidence type="ECO:0000256" key="1">
    <source>
        <dbReference type="ARBA" id="ARBA00022737"/>
    </source>
</evidence>